<evidence type="ECO:0000259" key="1">
    <source>
        <dbReference type="PROSITE" id="PS50132"/>
    </source>
</evidence>
<feature type="domain" description="RGS" evidence="1">
    <location>
        <begin position="57"/>
        <end position="119"/>
    </location>
</feature>
<dbReference type="InterPro" id="IPR016137">
    <property type="entry name" value="RGS"/>
</dbReference>
<dbReference type="PANTHER" id="PTHR46583">
    <property type="entry name" value="REGULATOR OF G-PROTEIN SIGNALING 22"/>
    <property type="match status" value="1"/>
</dbReference>
<dbReference type="InterPro" id="IPR044926">
    <property type="entry name" value="RGS_subdomain_2"/>
</dbReference>
<dbReference type="RefSeq" id="XP_020903032.1">
    <property type="nucleotide sequence ID" value="XM_021047373.1"/>
</dbReference>
<dbReference type="PANTHER" id="PTHR46583:SF1">
    <property type="entry name" value="REGULATOR OF G-PROTEIN SIGNALING 22"/>
    <property type="match status" value="1"/>
</dbReference>
<proteinExistence type="predicted"/>
<dbReference type="InterPro" id="IPR036305">
    <property type="entry name" value="RGS_sf"/>
</dbReference>
<evidence type="ECO:0000313" key="3">
    <source>
        <dbReference type="Proteomes" id="UP000887567"/>
    </source>
</evidence>
<name>A0A913XES6_EXADI</name>
<dbReference type="GO" id="GO:0005634">
    <property type="term" value="C:nucleus"/>
    <property type="evidence" value="ECO:0007669"/>
    <property type="project" value="TreeGrafter"/>
</dbReference>
<dbReference type="EnsemblMetazoa" id="XM_021047373.1">
    <property type="protein sequence ID" value="XP_020903032.1"/>
    <property type="gene ID" value="LOC110241512"/>
</dbReference>
<dbReference type="KEGG" id="epa:110241512"/>
<dbReference type="Proteomes" id="UP000887567">
    <property type="component" value="Unplaced"/>
</dbReference>
<evidence type="ECO:0000313" key="2">
    <source>
        <dbReference type="EnsemblMetazoa" id="XP_020903032.1"/>
    </source>
</evidence>
<dbReference type="GO" id="GO:0001965">
    <property type="term" value="F:G-protein alpha-subunit binding"/>
    <property type="evidence" value="ECO:0007669"/>
    <property type="project" value="InterPro"/>
</dbReference>
<reference evidence="2" key="1">
    <citation type="submission" date="2022-11" db="UniProtKB">
        <authorList>
            <consortium name="EnsemblMetazoa"/>
        </authorList>
    </citation>
    <scope>IDENTIFICATION</scope>
</reference>
<protein>
    <recommendedName>
        <fullName evidence="1">RGS domain-containing protein</fullName>
    </recommendedName>
</protein>
<dbReference type="OrthoDB" id="5968418at2759"/>
<dbReference type="InterPro" id="IPR042651">
    <property type="entry name" value="Rgs22"/>
</dbReference>
<dbReference type="GO" id="GO:0009966">
    <property type="term" value="P:regulation of signal transduction"/>
    <property type="evidence" value="ECO:0007669"/>
    <property type="project" value="InterPro"/>
</dbReference>
<dbReference type="SUPFAM" id="SSF48097">
    <property type="entry name" value="Regulator of G-protein signaling, RGS"/>
    <property type="match status" value="1"/>
</dbReference>
<dbReference type="AlphaFoldDB" id="A0A913XES6"/>
<dbReference type="GeneID" id="110241512"/>
<sequence>VKTEQKLRHIEIQVMARRRQSVVQTRELDGTESDMEKEKISIDEANRPMPIPKDGFSFEMLIRNRKEVEFFREFLSKKHTKGIKDLVAWTDMETFRRLPRFMEEKRDQKAKDVKNSWLTKKYFFGMDSPATREGQDL</sequence>
<dbReference type="PROSITE" id="PS50132">
    <property type="entry name" value="RGS"/>
    <property type="match status" value="1"/>
</dbReference>
<keyword evidence="3" id="KW-1185">Reference proteome</keyword>
<accession>A0A913XES6</accession>
<organism evidence="2 3">
    <name type="scientific">Exaiptasia diaphana</name>
    <name type="common">Tropical sea anemone</name>
    <name type="synonym">Aiptasia pulchella</name>
    <dbReference type="NCBI Taxonomy" id="2652724"/>
    <lineage>
        <taxon>Eukaryota</taxon>
        <taxon>Metazoa</taxon>
        <taxon>Cnidaria</taxon>
        <taxon>Anthozoa</taxon>
        <taxon>Hexacorallia</taxon>
        <taxon>Actiniaria</taxon>
        <taxon>Aiptasiidae</taxon>
        <taxon>Exaiptasia</taxon>
    </lineage>
</organism>
<dbReference type="Gene3D" id="1.10.167.10">
    <property type="entry name" value="Regulator of G-protein Signalling 4, domain 2"/>
    <property type="match status" value="1"/>
</dbReference>
<dbReference type="GO" id="GO:0005737">
    <property type="term" value="C:cytoplasm"/>
    <property type="evidence" value="ECO:0007669"/>
    <property type="project" value="TreeGrafter"/>
</dbReference>